<comment type="caution">
    <text evidence="1">The sequence shown here is derived from an EMBL/GenBank/DDBJ whole genome shotgun (WGS) entry which is preliminary data.</text>
</comment>
<dbReference type="SUPFAM" id="SSF54427">
    <property type="entry name" value="NTF2-like"/>
    <property type="match status" value="1"/>
</dbReference>
<dbReference type="EMBL" id="JACHIR010000002">
    <property type="protein sequence ID" value="MBB5897002.1"/>
    <property type="molecule type" value="Genomic_DNA"/>
</dbReference>
<dbReference type="GO" id="GO:0030638">
    <property type="term" value="P:polyketide metabolic process"/>
    <property type="evidence" value="ECO:0007669"/>
    <property type="project" value="InterPro"/>
</dbReference>
<dbReference type="PANTHER" id="PTHR38436">
    <property type="entry name" value="POLYKETIDE CYCLASE SNOAL-LIKE DOMAIN"/>
    <property type="match status" value="1"/>
</dbReference>
<dbReference type="Pfam" id="PF07366">
    <property type="entry name" value="SnoaL"/>
    <property type="match status" value="1"/>
</dbReference>
<dbReference type="InterPro" id="IPR009959">
    <property type="entry name" value="Cyclase_SnoaL-like"/>
</dbReference>
<proteinExistence type="predicted"/>
<reference evidence="1 2" key="1">
    <citation type="submission" date="2020-08" db="EMBL/GenBank/DDBJ databases">
        <title>Sequencing the genomes of 1000 actinobacteria strains.</title>
        <authorList>
            <person name="Klenk H.-P."/>
        </authorList>
    </citation>
    <scope>NUCLEOTIDE SEQUENCE [LARGE SCALE GENOMIC DNA]</scope>
    <source>
        <strain evidence="1 2">DSM 43851</strain>
    </source>
</reference>
<dbReference type="PANTHER" id="PTHR38436:SF1">
    <property type="entry name" value="ESTER CYCLASE"/>
    <property type="match status" value="1"/>
</dbReference>
<sequence>MGKMLDTYRRYRAILDGGEYDRLSEVLDENLVENCLGLTGWTVGVDTAMANFNAGYGAAFTDFEVTVDDVVESADMIAVRGRVTATHRGDFLGVPATGDRISWDYMDMCRAGDDGRFHWRMFVTDWNIVRQRMLGEAPDLPERPARRAVQQELAAARS</sequence>
<name>A0A7W9KQR2_9PSEU</name>
<gene>
    <name evidence="1" type="ORF">BJ998_008261</name>
</gene>
<accession>A0A7W9KQR2</accession>
<dbReference type="InterPro" id="IPR032710">
    <property type="entry name" value="NTF2-like_dom_sf"/>
</dbReference>
<evidence type="ECO:0000313" key="1">
    <source>
        <dbReference type="EMBL" id="MBB5897002.1"/>
    </source>
</evidence>
<keyword evidence="2" id="KW-1185">Reference proteome</keyword>
<protein>
    <submittedName>
        <fullName evidence="1">Putative ester cyclase</fullName>
    </submittedName>
</protein>
<dbReference type="RefSeq" id="WP_184869473.1">
    <property type="nucleotide sequence ID" value="NZ_BAAAWY010000011.1"/>
</dbReference>
<dbReference type="Gene3D" id="3.10.450.50">
    <property type="match status" value="1"/>
</dbReference>
<dbReference type="AlphaFoldDB" id="A0A7W9KQR2"/>
<organism evidence="1 2">
    <name type="scientific">Kutzneria kofuensis</name>
    <dbReference type="NCBI Taxonomy" id="103725"/>
    <lineage>
        <taxon>Bacteria</taxon>
        <taxon>Bacillati</taxon>
        <taxon>Actinomycetota</taxon>
        <taxon>Actinomycetes</taxon>
        <taxon>Pseudonocardiales</taxon>
        <taxon>Pseudonocardiaceae</taxon>
        <taxon>Kutzneria</taxon>
    </lineage>
</organism>
<dbReference type="Proteomes" id="UP000585638">
    <property type="component" value="Unassembled WGS sequence"/>
</dbReference>
<evidence type="ECO:0000313" key="2">
    <source>
        <dbReference type="Proteomes" id="UP000585638"/>
    </source>
</evidence>